<proteinExistence type="predicted"/>
<evidence type="ECO:0000313" key="11">
    <source>
        <dbReference type="Proteomes" id="UP000593567"/>
    </source>
</evidence>
<keyword evidence="2" id="KW-0479">Metal-binding</keyword>
<evidence type="ECO:0000256" key="7">
    <source>
        <dbReference type="PROSITE-ProRule" id="PRU00042"/>
    </source>
</evidence>
<keyword evidence="11" id="KW-1185">Reference proteome</keyword>
<evidence type="ECO:0000256" key="1">
    <source>
        <dbReference type="ARBA" id="ARBA00004123"/>
    </source>
</evidence>
<feature type="region of interest" description="Disordered" evidence="8">
    <location>
        <begin position="275"/>
        <end position="296"/>
    </location>
</feature>
<feature type="compositionally biased region" description="Basic and acidic residues" evidence="8">
    <location>
        <begin position="449"/>
        <end position="458"/>
    </location>
</feature>
<dbReference type="Gene3D" id="3.30.160.60">
    <property type="entry name" value="Classic Zinc Finger"/>
    <property type="match status" value="3"/>
</dbReference>
<dbReference type="SMART" id="SM00355">
    <property type="entry name" value="ZnF_C2H2"/>
    <property type="match status" value="6"/>
</dbReference>
<feature type="domain" description="C2H2-type" evidence="9">
    <location>
        <begin position="193"/>
        <end position="225"/>
    </location>
</feature>
<evidence type="ECO:0000256" key="4">
    <source>
        <dbReference type="ARBA" id="ARBA00022771"/>
    </source>
</evidence>
<evidence type="ECO:0000256" key="5">
    <source>
        <dbReference type="ARBA" id="ARBA00022833"/>
    </source>
</evidence>
<dbReference type="GO" id="GO:0010468">
    <property type="term" value="P:regulation of gene expression"/>
    <property type="evidence" value="ECO:0007669"/>
    <property type="project" value="TreeGrafter"/>
</dbReference>
<evidence type="ECO:0000259" key="9">
    <source>
        <dbReference type="PROSITE" id="PS50157"/>
    </source>
</evidence>
<evidence type="ECO:0000256" key="6">
    <source>
        <dbReference type="ARBA" id="ARBA00023242"/>
    </source>
</evidence>
<dbReference type="FunFam" id="3.30.160.60:FF:000100">
    <property type="entry name" value="Zinc finger 45-like"/>
    <property type="match status" value="1"/>
</dbReference>
<dbReference type="EMBL" id="VXIV02002489">
    <property type="protein sequence ID" value="KAF6025171.1"/>
    <property type="molecule type" value="Genomic_DNA"/>
</dbReference>
<feature type="domain" description="C2H2-type" evidence="9">
    <location>
        <begin position="71"/>
        <end position="98"/>
    </location>
</feature>
<sequence length="538" mass="58089">MALIADDAHVMLAAAVSTRNVTLITDTIMCITDLVHEIQGRFMVAVKPSVGRSMTFGPSRLDPSQVSPTSFPCSKCDRKFDSLEDLTAHSKSHIDDEVHSATQRLHSLSNAGEPAQQWALPAGQMPSPVTEKPSPAALLPLVTPQPPGSSAPLKCPLCSKTFSKIFQLNIHLSRHQDGGRPGDEDGTRVYRTYNCRFCSKEFSHMSNRNKHERVCKPGSMRVGRPLGSGLSSQSAPTTLVFSCRRCKKPYADNANRLRHERMCRSGTNAIALASPGAPAAGAASNDSSGKSSSGNSLELPISVNNYKQMASTAHSMKVLDENGRQTTMYSCVICAKLVQTRSSLESHYMSHLGIKPHACQCCGKRFTDASNWRKHQIKCTERLGEDLTGGLPTMAALPSQPNPFASSAGDAAIPTDYPLIPASNDDALSIKAEVVEGPAGVDMVDVESETQKDAEGSHIAELTFEADVENGEDRPPKRRKTDESPGDVETTADASIEDDESEENKLINTANSVVVDSALSWFVEEKELTALHQEEPTS</sequence>
<evidence type="ECO:0000256" key="2">
    <source>
        <dbReference type="ARBA" id="ARBA00022723"/>
    </source>
</evidence>
<feature type="domain" description="C2H2-type" evidence="9">
    <location>
        <begin position="153"/>
        <end position="181"/>
    </location>
</feature>
<dbReference type="AlphaFoldDB" id="A0A7J7JHU3"/>
<dbReference type="Pfam" id="PF00096">
    <property type="entry name" value="zf-C2H2"/>
    <property type="match status" value="2"/>
</dbReference>
<evidence type="ECO:0000256" key="3">
    <source>
        <dbReference type="ARBA" id="ARBA00022737"/>
    </source>
</evidence>
<dbReference type="GO" id="GO:0008270">
    <property type="term" value="F:zinc ion binding"/>
    <property type="evidence" value="ECO:0007669"/>
    <property type="project" value="UniProtKB-KW"/>
</dbReference>
<dbReference type="InterPro" id="IPR050331">
    <property type="entry name" value="Zinc_finger"/>
</dbReference>
<keyword evidence="3" id="KW-0677">Repeat</keyword>
<comment type="subcellular location">
    <subcellularLocation>
        <location evidence="1">Nucleus</location>
    </subcellularLocation>
</comment>
<dbReference type="Proteomes" id="UP000593567">
    <property type="component" value="Unassembled WGS sequence"/>
</dbReference>
<keyword evidence="5" id="KW-0862">Zinc</keyword>
<dbReference type="PANTHER" id="PTHR16515:SF49">
    <property type="entry name" value="GASTRULA ZINC FINGER PROTEIN XLCGF49.1-LIKE-RELATED"/>
    <property type="match status" value="1"/>
</dbReference>
<reference evidence="10" key="1">
    <citation type="submission" date="2020-06" db="EMBL/GenBank/DDBJ databases">
        <title>Draft genome of Bugula neritina, a colonial animal packing powerful symbionts and potential medicines.</title>
        <authorList>
            <person name="Rayko M."/>
        </authorList>
    </citation>
    <scope>NUCLEOTIDE SEQUENCE [LARGE SCALE GENOMIC DNA]</scope>
    <source>
        <strain evidence="10">Kwan_BN1</strain>
    </source>
</reference>
<keyword evidence="4 7" id="KW-0863">Zinc-finger</keyword>
<dbReference type="SUPFAM" id="SSF57667">
    <property type="entry name" value="beta-beta-alpha zinc fingers"/>
    <property type="match status" value="3"/>
</dbReference>
<evidence type="ECO:0000256" key="8">
    <source>
        <dbReference type="SAM" id="MobiDB-lite"/>
    </source>
</evidence>
<feature type="domain" description="C2H2-type" evidence="9">
    <location>
        <begin position="329"/>
        <end position="356"/>
    </location>
</feature>
<dbReference type="PROSITE" id="PS50157">
    <property type="entry name" value="ZINC_FINGER_C2H2_2"/>
    <property type="match status" value="4"/>
</dbReference>
<organism evidence="10 11">
    <name type="scientific">Bugula neritina</name>
    <name type="common">Brown bryozoan</name>
    <name type="synonym">Sertularia neritina</name>
    <dbReference type="NCBI Taxonomy" id="10212"/>
    <lineage>
        <taxon>Eukaryota</taxon>
        <taxon>Metazoa</taxon>
        <taxon>Spiralia</taxon>
        <taxon>Lophotrochozoa</taxon>
        <taxon>Bryozoa</taxon>
        <taxon>Gymnolaemata</taxon>
        <taxon>Cheilostomatida</taxon>
        <taxon>Flustrina</taxon>
        <taxon>Buguloidea</taxon>
        <taxon>Bugulidae</taxon>
        <taxon>Bugula</taxon>
    </lineage>
</organism>
<feature type="compositionally biased region" description="Basic and acidic residues" evidence="8">
    <location>
        <begin position="471"/>
        <end position="483"/>
    </location>
</feature>
<dbReference type="PANTHER" id="PTHR16515">
    <property type="entry name" value="PR DOMAIN ZINC FINGER PROTEIN"/>
    <property type="match status" value="1"/>
</dbReference>
<dbReference type="PROSITE" id="PS00028">
    <property type="entry name" value="ZINC_FINGER_C2H2_1"/>
    <property type="match status" value="3"/>
</dbReference>
<dbReference type="InterPro" id="IPR036236">
    <property type="entry name" value="Znf_C2H2_sf"/>
</dbReference>
<name>A0A7J7JHU3_BUGNE</name>
<accession>A0A7J7JHU3</accession>
<keyword evidence="6" id="KW-0539">Nucleus</keyword>
<protein>
    <recommendedName>
        <fullName evidence="9">C2H2-type domain-containing protein</fullName>
    </recommendedName>
</protein>
<comment type="caution">
    <text evidence="10">The sequence shown here is derived from an EMBL/GenBank/DDBJ whole genome shotgun (WGS) entry which is preliminary data.</text>
</comment>
<dbReference type="GO" id="GO:0005634">
    <property type="term" value="C:nucleus"/>
    <property type="evidence" value="ECO:0007669"/>
    <property type="project" value="UniProtKB-SubCell"/>
</dbReference>
<dbReference type="OrthoDB" id="654211at2759"/>
<gene>
    <name evidence="10" type="ORF">EB796_016548</name>
</gene>
<dbReference type="InterPro" id="IPR013087">
    <property type="entry name" value="Znf_C2H2_type"/>
</dbReference>
<evidence type="ECO:0000313" key="10">
    <source>
        <dbReference type="EMBL" id="KAF6025171.1"/>
    </source>
</evidence>
<feature type="region of interest" description="Disordered" evidence="8">
    <location>
        <begin position="449"/>
        <end position="510"/>
    </location>
</feature>